<keyword evidence="2" id="KW-1185">Reference proteome</keyword>
<protein>
    <submittedName>
        <fullName evidence="1">Uncharacterized protein</fullName>
    </submittedName>
</protein>
<dbReference type="Proteomes" id="UP001429601">
    <property type="component" value="Unassembled WGS sequence"/>
</dbReference>
<evidence type="ECO:0000313" key="2">
    <source>
        <dbReference type="Proteomes" id="UP001429601"/>
    </source>
</evidence>
<dbReference type="RefSeq" id="WP_167126480.1">
    <property type="nucleotide sequence ID" value="NZ_JAAQQR010000004.1"/>
</dbReference>
<accession>A0ABX0Q7B0</accession>
<sequence length="169" mass="18642">MSELEPPSPALSDDDVRWLMVRTARSLARLWARLEHVRAQPGRHPMHPLCARDIPTGEPWLQAVAPNTSLTGVIRAVVLSQSLLIDAAISPEPPDRRYFCLIVQHVSCGAPTWSAFALRVATRLGVTLAATPYIETHGASLNGEIYRLNGSFEKTARAGTNPRPRYQAR</sequence>
<organism evidence="1 2">
    <name type="scientific">Luteibacter jiangsuensis</name>
    <dbReference type="NCBI Taxonomy" id="637577"/>
    <lineage>
        <taxon>Bacteria</taxon>
        <taxon>Pseudomonadati</taxon>
        <taxon>Pseudomonadota</taxon>
        <taxon>Gammaproteobacteria</taxon>
        <taxon>Lysobacterales</taxon>
        <taxon>Rhodanobacteraceae</taxon>
        <taxon>Luteibacter</taxon>
    </lineage>
</organism>
<name>A0ABX0Q7B0_9GAMM</name>
<comment type="caution">
    <text evidence="1">The sequence shown here is derived from an EMBL/GenBank/DDBJ whole genome shotgun (WGS) entry which is preliminary data.</text>
</comment>
<reference evidence="1 2" key="1">
    <citation type="journal article" date="2011" name="Curr. Microbiol.">
        <title>Luteibacter jiangsuensis sp. nov.: a methamidophos-degrading bacterium isolated from a methamidophos-manufacturing factory.</title>
        <authorList>
            <person name="Wang L."/>
            <person name="Wang G.L."/>
            <person name="Li S.P."/>
            <person name="Jiang J.D."/>
        </authorList>
    </citation>
    <scope>NUCLEOTIDE SEQUENCE [LARGE SCALE GENOMIC DNA]</scope>
    <source>
        <strain evidence="1 2">CGMCC 1.10133</strain>
    </source>
</reference>
<dbReference type="EMBL" id="JAAQQR010000004">
    <property type="protein sequence ID" value="NID05626.1"/>
    <property type="molecule type" value="Genomic_DNA"/>
</dbReference>
<gene>
    <name evidence="1" type="ORF">HBF26_12065</name>
</gene>
<evidence type="ECO:0000313" key="1">
    <source>
        <dbReference type="EMBL" id="NID05626.1"/>
    </source>
</evidence>
<proteinExistence type="predicted"/>